<dbReference type="EMBL" id="RBXO01000001">
    <property type="protein sequence ID" value="RKT51526.1"/>
    <property type="molecule type" value="Genomic_DNA"/>
</dbReference>
<feature type="signal peptide" evidence="2">
    <location>
        <begin position="1"/>
        <end position="23"/>
    </location>
</feature>
<dbReference type="Proteomes" id="UP000282084">
    <property type="component" value="Unassembled WGS sequence"/>
</dbReference>
<comment type="caution">
    <text evidence="3">The sequence shown here is derived from an EMBL/GenBank/DDBJ whole genome shotgun (WGS) entry which is preliminary data.</text>
</comment>
<evidence type="ECO:0000256" key="1">
    <source>
        <dbReference type="SAM" id="MobiDB-lite"/>
    </source>
</evidence>
<feature type="compositionally biased region" description="Low complexity" evidence="1">
    <location>
        <begin position="40"/>
        <end position="56"/>
    </location>
</feature>
<evidence type="ECO:0000313" key="4">
    <source>
        <dbReference type="Proteomes" id="UP000282084"/>
    </source>
</evidence>
<evidence type="ECO:0000313" key="3">
    <source>
        <dbReference type="EMBL" id="RKT51526.1"/>
    </source>
</evidence>
<reference evidence="3 4" key="1">
    <citation type="submission" date="2018-10" db="EMBL/GenBank/DDBJ databases">
        <title>Sequencing the genomes of 1000 actinobacteria strains.</title>
        <authorList>
            <person name="Klenk H.-P."/>
        </authorList>
    </citation>
    <scope>NUCLEOTIDE SEQUENCE [LARGE SCALE GENOMIC DNA]</scope>
    <source>
        <strain evidence="3 4">DSM 43800</strain>
    </source>
</reference>
<dbReference type="Pfam" id="PF12079">
    <property type="entry name" value="DUF3558"/>
    <property type="match status" value="1"/>
</dbReference>
<organism evidence="3 4">
    <name type="scientific">Saccharothrix australiensis</name>
    <dbReference type="NCBI Taxonomy" id="2072"/>
    <lineage>
        <taxon>Bacteria</taxon>
        <taxon>Bacillati</taxon>
        <taxon>Actinomycetota</taxon>
        <taxon>Actinomycetes</taxon>
        <taxon>Pseudonocardiales</taxon>
        <taxon>Pseudonocardiaceae</taxon>
        <taxon>Saccharothrix</taxon>
    </lineage>
</organism>
<dbReference type="GO" id="GO:0004867">
    <property type="term" value="F:serine-type endopeptidase inhibitor activity"/>
    <property type="evidence" value="ECO:0007669"/>
    <property type="project" value="InterPro"/>
</dbReference>
<dbReference type="AlphaFoldDB" id="A0A495VQ91"/>
<dbReference type="InterPro" id="IPR024520">
    <property type="entry name" value="DUF3558"/>
</dbReference>
<proteinExistence type="predicted"/>
<sequence>MQLTRNPVIRSVLPIAVVGLVLAGCTTKDPGSATPGGGSTSTTTKTSEKSTATSEPSGGGDKLARFDACAELNAVASRFSLSRVEKDGARGCTARWGQTTTAVGVKAFPEVGLSGATGGSSARISDTTVGSRKAKRVEAGLTDVSCLIAVEVNATSRVDFYATSTTSVEESCDTAKQLAEAIEPKLPK</sequence>
<evidence type="ECO:0000256" key="2">
    <source>
        <dbReference type="SAM" id="SignalP"/>
    </source>
</evidence>
<dbReference type="PROSITE" id="PS51257">
    <property type="entry name" value="PROKAR_LIPOPROTEIN"/>
    <property type="match status" value="1"/>
</dbReference>
<feature type="chain" id="PRO_5039269563" evidence="2">
    <location>
        <begin position="24"/>
        <end position="188"/>
    </location>
</feature>
<gene>
    <name evidence="3" type="ORF">C8E97_0005</name>
</gene>
<keyword evidence="4" id="KW-1185">Reference proteome</keyword>
<feature type="region of interest" description="Disordered" evidence="1">
    <location>
        <begin position="28"/>
        <end position="60"/>
    </location>
</feature>
<accession>A0A495VQ91</accession>
<dbReference type="InterPro" id="IPR036819">
    <property type="entry name" value="Subtilisin_inhibitor-like_sf"/>
</dbReference>
<dbReference type="SUPFAM" id="SSF55399">
    <property type="entry name" value="Subtilisin inhibitor"/>
    <property type="match status" value="1"/>
</dbReference>
<name>A0A495VQ91_9PSEU</name>
<protein>
    <submittedName>
        <fullName evidence="3">Subtilisin inhibitor-like</fullName>
    </submittedName>
</protein>
<keyword evidence="2" id="KW-0732">Signal</keyword>